<keyword evidence="3" id="KW-1185">Reference proteome</keyword>
<reference evidence="3" key="1">
    <citation type="submission" date="2023-09" db="EMBL/GenBank/DDBJ databases">
        <title>Paenibacillus sp. chi10 Genome sequencing and assembly.</title>
        <authorList>
            <person name="Kim I."/>
        </authorList>
    </citation>
    <scope>NUCLEOTIDE SEQUENCE [LARGE SCALE GENOMIC DNA]</scope>
    <source>
        <strain evidence="3">chi10</strain>
    </source>
</reference>
<feature type="transmembrane region" description="Helical" evidence="1">
    <location>
        <begin position="36"/>
        <end position="54"/>
    </location>
</feature>
<protein>
    <submittedName>
        <fullName evidence="2">Uncharacterized protein</fullName>
    </submittedName>
</protein>
<sequence>MGNYFLAGMSLLLIVNLIWEWKIGTFSKRNVREERAFLVLWGLAWIVVISISQFPPWTSPRQWIDFVYKPLLLWLKHRA</sequence>
<feature type="transmembrane region" description="Helical" evidence="1">
    <location>
        <begin position="6"/>
        <end position="24"/>
    </location>
</feature>
<dbReference type="Proteomes" id="UP001250538">
    <property type="component" value="Unassembled WGS sequence"/>
</dbReference>
<keyword evidence="1" id="KW-0472">Membrane</keyword>
<keyword evidence="1" id="KW-0812">Transmembrane</keyword>
<comment type="caution">
    <text evidence="2">The sequence shown here is derived from an EMBL/GenBank/DDBJ whole genome shotgun (WGS) entry which is preliminary data.</text>
</comment>
<organism evidence="2 3">
    <name type="scientific">Paenibacillus suaedae</name>
    <dbReference type="NCBI Taxonomy" id="3077233"/>
    <lineage>
        <taxon>Bacteria</taxon>
        <taxon>Bacillati</taxon>
        <taxon>Bacillota</taxon>
        <taxon>Bacilli</taxon>
        <taxon>Bacillales</taxon>
        <taxon>Paenibacillaceae</taxon>
        <taxon>Paenibacillus</taxon>
    </lineage>
</organism>
<gene>
    <name evidence="2" type="ORF">RQP50_18175</name>
</gene>
<evidence type="ECO:0000313" key="3">
    <source>
        <dbReference type="Proteomes" id="UP001250538"/>
    </source>
</evidence>
<dbReference type="RefSeq" id="WP_315746286.1">
    <property type="nucleotide sequence ID" value="NZ_JAVYAA010000004.1"/>
</dbReference>
<accession>A0AAJ2K086</accession>
<name>A0AAJ2K086_9BACL</name>
<proteinExistence type="predicted"/>
<evidence type="ECO:0000313" key="2">
    <source>
        <dbReference type="EMBL" id="MDT8978155.1"/>
    </source>
</evidence>
<evidence type="ECO:0000256" key="1">
    <source>
        <dbReference type="SAM" id="Phobius"/>
    </source>
</evidence>
<dbReference type="EMBL" id="JAVYAA010000004">
    <property type="protein sequence ID" value="MDT8978155.1"/>
    <property type="molecule type" value="Genomic_DNA"/>
</dbReference>
<dbReference type="AlphaFoldDB" id="A0AAJ2K086"/>
<keyword evidence="1" id="KW-1133">Transmembrane helix</keyword>